<feature type="compositionally biased region" description="Low complexity" evidence="1">
    <location>
        <begin position="181"/>
        <end position="201"/>
    </location>
</feature>
<organism evidence="2 3">
    <name type="scientific">Paractinoplanes hotanensis</name>
    <dbReference type="NCBI Taxonomy" id="2906497"/>
    <lineage>
        <taxon>Bacteria</taxon>
        <taxon>Bacillati</taxon>
        <taxon>Actinomycetota</taxon>
        <taxon>Actinomycetes</taxon>
        <taxon>Micromonosporales</taxon>
        <taxon>Micromonosporaceae</taxon>
        <taxon>Paractinoplanes</taxon>
    </lineage>
</organism>
<name>A0ABT0YEV1_9ACTN</name>
<keyword evidence="3" id="KW-1185">Reference proteome</keyword>
<accession>A0ABT0YEV1</accession>
<comment type="caution">
    <text evidence="2">The sequence shown here is derived from an EMBL/GenBank/DDBJ whole genome shotgun (WGS) entry which is preliminary data.</text>
</comment>
<proteinExistence type="predicted"/>
<evidence type="ECO:0000313" key="2">
    <source>
        <dbReference type="EMBL" id="MCM4084580.1"/>
    </source>
</evidence>
<reference evidence="2 3" key="1">
    <citation type="submission" date="2022-06" db="EMBL/GenBank/DDBJ databases">
        <title>Actinoplanes abujensis sp. nov., isolated from Nigerian arid soil.</title>
        <authorList>
            <person name="Ding P."/>
        </authorList>
    </citation>
    <scope>NUCLEOTIDE SEQUENCE [LARGE SCALE GENOMIC DNA]</scope>
    <source>
        <strain evidence="3">TRM88002</strain>
    </source>
</reference>
<dbReference type="RefSeq" id="WP_251804326.1">
    <property type="nucleotide sequence ID" value="NZ_JAMQOL010000079.1"/>
</dbReference>
<evidence type="ECO:0000313" key="3">
    <source>
        <dbReference type="Proteomes" id="UP001523216"/>
    </source>
</evidence>
<feature type="region of interest" description="Disordered" evidence="1">
    <location>
        <begin position="162"/>
        <end position="201"/>
    </location>
</feature>
<dbReference type="EMBL" id="JAMQOL010000079">
    <property type="protein sequence ID" value="MCM4084580.1"/>
    <property type="molecule type" value="Genomic_DNA"/>
</dbReference>
<sequence>MLTEHIHGQAWVEIELVEEEIVGVSAGLRLVDVATSSTIVMRSGTAKKVGQGDVRRADLVTTNGTITLAGKTVKVSGSSKLTIDARHGKPLGLGLSPVSAGRQYSLTMRICARNSASEEIEASNFTAPKLYVVPSSSKHLGFTALGTWSDNSGTTDSYAVLHRTPDVASGSARRRSRRTTRTGTSAATSRSGRSAPASRTT</sequence>
<gene>
    <name evidence="2" type="ORF">LXN57_44315</name>
</gene>
<evidence type="ECO:0000256" key="1">
    <source>
        <dbReference type="SAM" id="MobiDB-lite"/>
    </source>
</evidence>
<protein>
    <submittedName>
        <fullName evidence="2">Uncharacterized protein</fullName>
    </submittedName>
</protein>
<dbReference type="Proteomes" id="UP001523216">
    <property type="component" value="Unassembled WGS sequence"/>
</dbReference>